<dbReference type="OrthoDB" id="2112800at2"/>
<protein>
    <submittedName>
        <fullName evidence="2">Anti-sigma-28 factor, FlgM</fullName>
    </submittedName>
</protein>
<dbReference type="AlphaFoldDB" id="A0A1E8F062"/>
<gene>
    <name evidence="2" type="ORF">CLOACE_10120</name>
</gene>
<sequence>MKINGVNINKIINSYNNNNKVDKKQEISKKDSVEISNVGKSLSAYSINENFTTPKEKIEKLKQEVSKGTYKRDAKLVAEKIIQTIKQQQTK</sequence>
<keyword evidence="3" id="KW-1185">Reference proteome</keyword>
<evidence type="ECO:0000313" key="3">
    <source>
        <dbReference type="Proteomes" id="UP000175744"/>
    </source>
</evidence>
<proteinExistence type="predicted"/>
<dbReference type="STRING" id="1121290.CLAOCE_10120"/>
<feature type="domain" description="Anti-sigma-28 factor FlgM C-terminal" evidence="1">
    <location>
        <begin position="31"/>
        <end position="83"/>
    </location>
</feature>
<reference evidence="2 3" key="1">
    <citation type="submission" date="2016-06" db="EMBL/GenBank/DDBJ databases">
        <title>Genome sequence of Clostridium acetireducens DSM 10703.</title>
        <authorList>
            <person name="Poehlein A."/>
            <person name="Fluechter S."/>
            <person name="Duerre P."/>
            <person name="Daniel R."/>
        </authorList>
    </citation>
    <scope>NUCLEOTIDE SEQUENCE [LARGE SCALE GENOMIC DNA]</scope>
    <source>
        <strain evidence="2 3">DSM 10703</strain>
    </source>
</reference>
<dbReference type="InterPro" id="IPR035890">
    <property type="entry name" value="Anti-sigma-28_factor_FlgM_sf"/>
</dbReference>
<dbReference type="EMBL" id="LZFO01000011">
    <property type="protein sequence ID" value="OFI06512.1"/>
    <property type="molecule type" value="Genomic_DNA"/>
</dbReference>
<dbReference type="RefSeq" id="WP_070109946.1">
    <property type="nucleotide sequence ID" value="NZ_LZFO01000011.1"/>
</dbReference>
<accession>A0A1E8F062</accession>
<dbReference type="Proteomes" id="UP000175744">
    <property type="component" value="Unassembled WGS sequence"/>
</dbReference>
<comment type="caution">
    <text evidence="2">The sequence shown here is derived from an EMBL/GenBank/DDBJ whole genome shotgun (WGS) entry which is preliminary data.</text>
</comment>
<organism evidence="2 3">
    <name type="scientific">Clostridium acetireducens DSM 10703</name>
    <dbReference type="NCBI Taxonomy" id="1121290"/>
    <lineage>
        <taxon>Bacteria</taxon>
        <taxon>Bacillati</taxon>
        <taxon>Bacillota</taxon>
        <taxon>Clostridia</taxon>
        <taxon>Eubacteriales</taxon>
        <taxon>Clostridiaceae</taxon>
        <taxon>Clostridium</taxon>
    </lineage>
</organism>
<dbReference type="SUPFAM" id="SSF101498">
    <property type="entry name" value="Anti-sigma factor FlgM"/>
    <property type="match status" value="1"/>
</dbReference>
<dbReference type="Pfam" id="PF04316">
    <property type="entry name" value="FlgM"/>
    <property type="match status" value="1"/>
</dbReference>
<evidence type="ECO:0000313" key="2">
    <source>
        <dbReference type="EMBL" id="OFI06512.1"/>
    </source>
</evidence>
<dbReference type="InterPro" id="IPR031316">
    <property type="entry name" value="FlgM_C"/>
</dbReference>
<evidence type="ECO:0000259" key="1">
    <source>
        <dbReference type="Pfam" id="PF04316"/>
    </source>
</evidence>
<name>A0A1E8F062_9CLOT</name>